<dbReference type="GO" id="GO:0005886">
    <property type="term" value="C:plasma membrane"/>
    <property type="evidence" value="ECO:0007669"/>
    <property type="project" value="UniProtKB-SubCell"/>
</dbReference>
<name>A6DLT5_9BACT</name>
<evidence type="ECO:0000256" key="2">
    <source>
        <dbReference type="ARBA" id="ARBA00022448"/>
    </source>
</evidence>
<feature type="transmembrane region" description="Helical" evidence="7">
    <location>
        <begin position="163"/>
        <end position="183"/>
    </location>
</feature>
<evidence type="ECO:0000256" key="5">
    <source>
        <dbReference type="ARBA" id="ARBA00022989"/>
    </source>
</evidence>
<dbReference type="RefSeq" id="WP_007278843.1">
    <property type="nucleotide sequence ID" value="NZ_ABCK01000009.1"/>
</dbReference>
<keyword evidence="3" id="KW-1003">Cell membrane</keyword>
<dbReference type="PANTHER" id="PTHR23522">
    <property type="entry name" value="BLL5896 PROTEIN"/>
    <property type="match status" value="1"/>
</dbReference>
<dbReference type="GO" id="GO:0015213">
    <property type="term" value="F:uridine transmembrane transporter activity"/>
    <property type="evidence" value="ECO:0007669"/>
    <property type="project" value="TreeGrafter"/>
</dbReference>
<comment type="caution">
    <text evidence="8">The sequence shown here is derived from an EMBL/GenBank/DDBJ whole genome shotgun (WGS) entry which is preliminary data.</text>
</comment>
<keyword evidence="4 7" id="KW-0812">Transmembrane</keyword>
<evidence type="ECO:0000313" key="9">
    <source>
        <dbReference type="Proteomes" id="UP000004947"/>
    </source>
</evidence>
<dbReference type="PANTHER" id="PTHR23522:SF4">
    <property type="entry name" value="NUCLEOSIDE PERMEASE NUPG-RELATED"/>
    <property type="match status" value="1"/>
</dbReference>
<evidence type="ECO:0000256" key="4">
    <source>
        <dbReference type="ARBA" id="ARBA00022692"/>
    </source>
</evidence>
<feature type="transmembrane region" description="Helical" evidence="7">
    <location>
        <begin position="107"/>
        <end position="126"/>
    </location>
</feature>
<dbReference type="Pfam" id="PF03825">
    <property type="entry name" value="Nuc_H_symport"/>
    <property type="match status" value="1"/>
</dbReference>
<evidence type="ECO:0000256" key="6">
    <source>
        <dbReference type="ARBA" id="ARBA00023136"/>
    </source>
</evidence>
<dbReference type="EMBL" id="ABCK01000009">
    <property type="protein sequence ID" value="EDM27540.1"/>
    <property type="molecule type" value="Genomic_DNA"/>
</dbReference>
<dbReference type="SUPFAM" id="SSF103473">
    <property type="entry name" value="MFS general substrate transporter"/>
    <property type="match status" value="1"/>
</dbReference>
<accession>A6DLT5</accession>
<dbReference type="GO" id="GO:0015212">
    <property type="term" value="F:cytidine transmembrane transporter activity"/>
    <property type="evidence" value="ECO:0007669"/>
    <property type="project" value="TreeGrafter"/>
</dbReference>
<evidence type="ECO:0000256" key="7">
    <source>
        <dbReference type="SAM" id="Phobius"/>
    </source>
</evidence>
<keyword evidence="5 7" id="KW-1133">Transmembrane helix</keyword>
<dbReference type="STRING" id="313628.LNTAR_05491"/>
<organism evidence="8 9">
    <name type="scientific">Lentisphaera araneosa HTCC2155</name>
    <dbReference type="NCBI Taxonomy" id="313628"/>
    <lineage>
        <taxon>Bacteria</taxon>
        <taxon>Pseudomonadati</taxon>
        <taxon>Lentisphaerota</taxon>
        <taxon>Lentisphaeria</taxon>
        <taxon>Lentisphaerales</taxon>
        <taxon>Lentisphaeraceae</taxon>
        <taxon>Lentisphaera</taxon>
    </lineage>
</organism>
<feature type="transmembrane region" description="Helical" evidence="7">
    <location>
        <begin position="214"/>
        <end position="234"/>
    </location>
</feature>
<feature type="transmembrane region" description="Helical" evidence="7">
    <location>
        <begin position="382"/>
        <end position="402"/>
    </location>
</feature>
<keyword evidence="2" id="KW-0813">Transport</keyword>
<feature type="transmembrane region" description="Helical" evidence="7">
    <location>
        <begin position="138"/>
        <end position="157"/>
    </location>
</feature>
<evidence type="ECO:0000256" key="1">
    <source>
        <dbReference type="ARBA" id="ARBA00004651"/>
    </source>
</evidence>
<feature type="transmembrane region" description="Helical" evidence="7">
    <location>
        <begin position="46"/>
        <end position="67"/>
    </location>
</feature>
<feature type="transmembrane region" description="Helical" evidence="7">
    <location>
        <begin position="277"/>
        <end position="296"/>
    </location>
</feature>
<comment type="subcellular location">
    <subcellularLocation>
        <location evidence="1">Cell membrane</location>
        <topology evidence="1">Multi-pass membrane protein</topology>
    </subcellularLocation>
</comment>
<dbReference type="InterPro" id="IPR036259">
    <property type="entry name" value="MFS_trans_sf"/>
</dbReference>
<dbReference type="Proteomes" id="UP000004947">
    <property type="component" value="Unassembled WGS sequence"/>
</dbReference>
<evidence type="ECO:0000313" key="8">
    <source>
        <dbReference type="EMBL" id="EDM27540.1"/>
    </source>
</evidence>
<proteinExistence type="predicted"/>
<dbReference type="Gene3D" id="1.20.1250.20">
    <property type="entry name" value="MFS general substrate transporter like domains"/>
    <property type="match status" value="2"/>
</dbReference>
<dbReference type="AlphaFoldDB" id="A6DLT5"/>
<feature type="transmembrane region" description="Helical" evidence="7">
    <location>
        <begin position="341"/>
        <end position="362"/>
    </location>
</feature>
<gene>
    <name evidence="8" type="ORF">LNTAR_05491</name>
</gene>
<feature type="transmembrane region" description="Helical" evidence="7">
    <location>
        <begin position="14"/>
        <end position="34"/>
    </location>
</feature>
<protein>
    <submittedName>
        <fullName evidence="8">ProP protein</fullName>
    </submittedName>
</protein>
<keyword evidence="6 7" id="KW-0472">Membrane</keyword>
<feature type="transmembrane region" description="Helical" evidence="7">
    <location>
        <begin position="76"/>
        <end position="95"/>
    </location>
</feature>
<keyword evidence="9" id="KW-1185">Reference proteome</keyword>
<sequence>MSDTSQNKSHVKQLSIMMFLQFFIWGAWYTSVSLFMSTQGMEKDIYWVYTAGPLGAIIAPFFIGLIADRFINTEKVLGGLFILGSASMLILPQLAGPGKSSIVNTCILLHMLCYMPTLALTASISFKHLSDGVKQFPIVRVWGTIGWIAAGLLISFLDAEKTALQFYIAGGASLLLGFFCFSLPKTPAPLKGEPIKFKDLIFWDAWSLMKKPSFAVFIISSFLICIPLAAYYAYLQNQMSAMGITNVAAAKTLGQGSEIVFMLMMPFFFRKLGVKKMIAIGVFAWAVRYALFAFGASENLTMMIYAGIFLHGICYDFFFVTGQIYVDQASHKNVRNQAQALNIFWTQGVGLFLGAIICGKFYNAAFGDKSGINPENLSLWPSFWWPLAIMAGVILVIFLLAFKHKDDPKAEINH</sequence>
<feature type="transmembrane region" description="Helical" evidence="7">
    <location>
        <begin position="302"/>
        <end position="320"/>
    </location>
</feature>
<evidence type="ECO:0000256" key="3">
    <source>
        <dbReference type="ARBA" id="ARBA00022475"/>
    </source>
</evidence>
<dbReference type="eggNOG" id="COG2211">
    <property type="taxonomic scope" value="Bacteria"/>
</dbReference>
<dbReference type="InterPro" id="IPR004740">
    <property type="entry name" value="Nuc_H_symport"/>
</dbReference>
<reference evidence="8 9" key="1">
    <citation type="journal article" date="2010" name="J. Bacteriol.">
        <title>Genome sequence of Lentisphaera araneosa HTCC2155T, the type species of the order Lentisphaerales in the phylum Lentisphaerae.</title>
        <authorList>
            <person name="Thrash J.C."/>
            <person name="Cho J.C."/>
            <person name="Vergin K.L."/>
            <person name="Morris R.M."/>
            <person name="Giovannoni S.J."/>
        </authorList>
    </citation>
    <scope>NUCLEOTIDE SEQUENCE [LARGE SCALE GENOMIC DNA]</scope>
    <source>
        <strain evidence="8 9">HTCC2155</strain>
    </source>
</reference>